<dbReference type="GO" id="GO:0016020">
    <property type="term" value="C:membrane"/>
    <property type="evidence" value="ECO:0007669"/>
    <property type="project" value="UniProtKB-SubCell"/>
</dbReference>
<feature type="transmembrane region" description="Helical" evidence="6">
    <location>
        <begin position="129"/>
        <end position="150"/>
    </location>
</feature>
<evidence type="ECO:0000256" key="3">
    <source>
        <dbReference type="ARBA" id="ARBA00022989"/>
    </source>
</evidence>
<dbReference type="STRING" id="1159556.A0A063BTM8"/>
<feature type="transmembrane region" description="Helical" evidence="6">
    <location>
        <begin position="50"/>
        <end position="71"/>
    </location>
</feature>
<gene>
    <name evidence="9" type="ORF">UV8b_03290</name>
    <name evidence="8" type="ORF">UVI_02043660</name>
</gene>
<evidence type="ECO:0000256" key="5">
    <source>
        <dbReference type="SAM" id="MobiDB-lite"/>
    </source>
</evidence>
<dbReference type="Proteomes" id="UP000027002">
    <property type="component" value="Chromosome 2"/>
</dbReference>
<dbReference type="KEGG" id="uvi:66064068"/>
<feature type="transmembrane region" description="Helical" evidence="6">
    <location>
        <begin position="83"/>
        <end position="109"/>
    </location>
</feature>
<reference evidence="11" key="2">
    <citation type="journal article" date="2016" name="Genome Announc.">
        <title>Genome sequence of Ustilaginoidea virens IPU010, a rice pathogenic fungus causing false smut.</title>
        <authorList>
            <person name="Kumagai T."/>
            <person name="Ishii T."/>
            <person name="Terai G."/>
            <person name="Umemura M."/>
            <person name="Machida M."/>
            <person name="Asai K."/>
        </authorList>
    </citation>
    <scope>NUCLEOTIDE SEQUENCE [LARGE SCALE GENOMIC DNA]</scope>
    <source>
        <strain evidence="11">IPU010</strain>
    </source>
</reference>
<keyword evidence="4 6" id="KW-0472">Membrane</keyword>
<dbReference type="EMBL" id="CP072754">
    <property type="protein sequence ID" value="QUC19049.1"/>
    <property type="molecule type" value="Genomic_DNA"/>
</dbReference>
<comment type="subcellular location">
    <subcellularLocation>
        <location evidence="1">Membrane</location>
        <topology evidence="1">Multi-pass membrane protein</topology>
    </subcellularLocation>
</comment>
<dbReference type="PANTHER" id="PTHR37451">
    <property type="entry name" value="MARVEL DOMAIN"/>
    <property type="match status" value="1"/>
</dbReference>
<evidence type="ECO:0000256" key="4">
    <source>
        <dbReference type="ARBA" id="ARBA00023136"/>
    </source>
</evidence>
<evidence type="ECO:0000313" key="11">
    <source>
        <dbReference type="Proteomes" id="UP000054053"/>
    </source>
</evidence>
<reference evidence="9" key="3">
    <citation type="submission" date="2020-03" db="EMBL/GenBank/DDBJ databases">
        <title>A mixture of massive structural variations and highly conserved coding sequences in Ustilaginoidea virens genome.</title>
        <authorList>
            <person name="Zhang K."/>
            <person name="Zhao Z."/>
            <person name="Zhang Z."/>
            <person name="Li Y."/>
            <person name="Hsiang T."/>
            <person name="Sun W."/>
        </authorList>
    </citation>
    <scope>NUCLEOTIDE SEQUENCE</scope>
    <source>
        <strain evidence="9">UV-8b</strain>
    </source>
</reference>
<sequence length="185" mass="19880">MEIPPIIRLAILGAIALLDIVSLGLLAYVVNAWSYDYNVGFETYHVTAPASVNFMLFNTVWTILVLVYLTVVPRLLASLYHSLIALVLLAVTTLFWFAGSIALAVRLGAHTCGGGDFCTSYQSAQAATAFGFFIWALFTALLVFEALGFLQHGIKGRANADGTGTQMTSQTAPETYPQAPQAAQV</sequence>
<evidence type="ECO:0000313" key="9">
    <source>
        <dbReference type="EMBL" id="QUC19049.1"/>
    </source>
</evidence>
<dbReference type="OrthoDB" id="2117453at2759"/>
<dbReference type="RefSeq" id="XP_042996722.1">
    <property type="nucleotide sequence ID" value="XM_043140788.1"/>
</dbReference>
<feature type="compositionally biased region" description="Polar residues" evidence="5">
    <location>
        <begin position="162"/>
        <end position="173"/>
    </location>
</feature>
<feature type="domain" description="MARVEL" evidence="7">
    <location>
        <begin position="9"/>
        <end position="144"/>
    </location>
</feature>
<dbReference type="AlphaFoldDB" id="A0A063BTM8"/>
<evidence type="ECO:0000256" key="2">
    <source>
        <dbReference type="ARBA" id="ARBA00022692"/>
    </source>
</evidence>
<proteinExistence type="predicted"/>
<protein>
    <recommendedName>
        <fullName evidence="7">MARVEL domain-containing protein</fullName>
    </recommendedName>
</protein>
<dbReference type="HOGENOM" id="CLU_109915_3_1_1"/>
<feature type="transmembrane region" description="Helical" evidence="6">
    <location>
        <begin position="7"/>
        <end position="30"/>
    </location>
</feature>
<evidence type="ECO:0000259" key="7">
    <source>
        <dbReference type="Pfam" id="PF01284"/>
    </source>
</evidence>
<dbReference type="Pfam" id="PF01284">
    <property type="entry name" value="MARVEL"/>
    <property type="match status" value="1"/>
</dbReference>
<evidence type="ECO:0000313" key="10">
    <source>
        <dbReference type="Proteomes" id="UP000027002"/>
    </source>
</evidence>
<evidence type="ECO:0000256" key="6">
    <source>
        <dbReference type="SAM" id="Phobius"/>
    </source>
</evidence>
<organism evidence="8 11">
    <name type="scientific">Ustilaginoidea virens</name>
    <name type="common">Rice false smut fungus</name>
    <name type="synonym">Villosiclava virens</name>
    <dbReference type="NCBI Taxonomy" id="1159556"/>
    <lineage>
        <taxon>Eukaryota</taxon>
        <taxon>Fungi</taxon>
        <taxon>Dikarya</taxon>
        <taxon>Ascomycota</taxon>
        <taxon>Pezizomycotina</taxon>
        <taxon>Sordariomycetes</taxon>
        <taxon>Hypocreomycetidae</taxon>
        <taxon>Hypocreales</taxon>
        <taxon>Clavicipitaceae</taxon>
        <taxon>Ustilaginoidea</taxon>
    </lineage>
</organism>
<keyword evidence="10" id="KW-1185">Reference proteome</keyword>
<dbReference type="PANTHER" id="PTHR37451:SF1">
    <property type="entry name" value="MARVEL DOMAIN-CONTAINING PROTEIN"/>
    <property type="match status" value="1"/>
</dbReference>
<keyword evidence="2 6" id="KW-0812">Transmembrane</keyword>
<reference evidence="8" key="1">
    <citation type="journal article" date="2016" name="Genome Announc.">
        <title>Genome Sequence of Ustilaginoidea virens IPU010, a Rice Pathogenic Fungus Causing False Smut.</title>
        <authorList>
            <person name="Kumagai T."/>
            <person name="Ishii T."/>
            <person name="Terai G."/>
            <person name="Umemura M."/>
            <person name="Machida M."/>
            <person name="Asai K."/>
        </authorList>
    </citation>
    <scope>NUCLEOTIDE SEQUENCE [LARGE SCALE GENOMIC DNA]</scope>
    <source>
        <strain evidence="8">IPU010</strain>
    </source>
</reference>
<feature type="region of interest" description="Disordered" evidence="5">
    <location>
        <begin position="161"/>
        <end position="185"/>
    </location>
</feature>
<evidence type="ECO:0000256" key="1">
    <source>
        <dbReference type="ARBA" id="ARBA00004141"/>
    </source>
</evidence>
<name>A0A063BTM8_USTVR</name>
<dbReference type="InterPro" id="IPR008253">
    <property type="entry name" value="Marvel"/>
</dbReference>
<accession>A0A063BTM8</accession>
<evidence type="ECO:0000313" key="8">
    <source>
        <dbReference type="EMBL" id="GAO19360.1"/>
    </source>
</evidence>
<keyword evidence="3 6" id="KW-1133">Transmembrane helix</keyword>
<dbReference type="Proteomes" id="UP000054053">
    <property type="component" value="Unassembled WGS sequence"/>
</dbReference>
<dbReference type="EMBL" id="BBTG02000026">
    <property type="protein sequence ID" value="GAO19360.1"/>
    <property type="molecule type" value="Genomic_DNA"/>
</dbReference>
<dbReference type="GeneID" id="66064068"/>